<dbReference type="InterPro" id="IPR036514">
    <property type="entry name" value="SGNH_hydro_sf"/>
</dbReference>
<evidence type="ECO:0000256" key="1">
    <source>
        <dbReference type="ARBA" id="ARBA00022801"/>
    </source>
</evidence>
<evidence type="ECO:0000313" key="5">
    <source>
        <dbReference type="Proteomes" id="UP000095517"/>
    </source>
</evidence>
<dbReference type="Pfam" id="PF03629">
    <property type="entry name" value="SASA"/>
    <property type="match status" value="1"/>
</dbReference>
<keyword evidence="2" id="KW-0732">Signal</keyword>
<dbReference type="AlphaFoldDB" id="A0A173ZDQ6"/>
<reference evidence="4 5" key="1">
    <citation type="submission" date="2015-09" db="EMBL/GenBank/DDBJ databases">
        <authorList>
            <consortium name="Pathogen Informatics"/>
        </authorList>
    </citation>
    <scope>NUCLEOTIDE SEQUENCE [LARGE SCALE GENOMIC DNA]</scope>
    <source>
        <strain evidence="4 5">2789STDY5608840</strain>
    </source>
</reference>
<protein>
    <submittedName>
        <fullName evidence="4">Polysaccharide deacetylase</fullName>
    </submittedName>
</protein>
<feature type="signal peptide" evidence="2">
    <location>
        <begin position="1"/>
        <end position="18"/>
    </location>
</feature>
<dbReference type="PANTHER" id="PTHR31988:SF19">
    <property type="entry name" value="9-O-ACETYL-N-ACETYLNEURAMINIC ACID DEACETYLASE-RELATED"/>
    <property type="match status" value="1"/>
</dbReference>
<feature type="domain" description="Sialate O-acetylesterase" evidence="3">
    <location>
        <begin position="24"/>
        <end position="288"/>
    </location>
</feature>
<dbReference type="SUPFAM" id="SSF52266">
    <property type="entry name" value="SGNH hydrolase"/>
    <property type="match status" value="1"/>
</dbReference>
<dbReference type="RefSeq" id="WP_022276124.1">
    <property type="nucleotide sequence ID" value="NZ_CABIXA010000003.1"/>
</dbReference>
<dbReference type="GO" id="GO:0016788">
    <property type="term" value="F:hydrolase activity, acting on ester bonds"/>
    <property type="evidence" value="ECO:0007669"/>
    <property type="project" value="UniProtKB-ARBA"/>
</dbReference>
<evidence type="ECO:0000256" key="2">
    <source>
        <dbReference type="SAM" id="SignalP"/>
    </source>
</evidence>
<feature type="chain" id="PRO_5008016804" evidence="2">
    <location>
        <begin position="19"/>
        <end position="292"/>
    </location>
</feature>
<keyword evidence="1" id="KW-0378">Hydrolase</keyword>
<proteinExistence type="predicted"/>
<accession>A0A173ZDQ6</accession>
<sequence length="292" mass="33438">MKNLVIILMLAFCCNCLADNNQPAHVIITAGQSNTDGRVPNDRLPDYIKAMSTDTAFTTGAYKYCKIAQNRTDGKFRPFWPKSKRRAKPHTWGYDAITYYWLEQLWQEPFYVIKWAIGGTSIEPSASSDKSVHWSANPEWLSGNVATSQKGRSLLLSFINDIDGCIDNTLSKLKNGYRIDAFLWHQGESDRAYGDKYYENLKAVVAYVRNHLSEKTGEDYSKLPFIFGTVAKKNKQYGSEVEEAMKRLAKEDKNAYLIDMSDAELMGDRLHFNQNSAEYLGKQMYEQIKKLR</sequence>
<organism evidence="4 5">
    <name type="scientific">Bacteroides finegoldii</name>
    <dbReference type="NCBI Taxonomy" id="338188"/>
    <lineage>
        <taxon>Bacteria</taxon>
        <taxon>Pseudomonadati</taxon>
        <taxon>Bacteroidota</taxon>
        <taxon>Bacteroidia</taxon>
        <taxon>Bacteroidales</taxon>
        <taxon>Bacteroidaceae</taxon>
        <taxon>Bacteroides</taxon>
    </lineage>
</organism>
<gene>
    <name evidence="4" type="ORF">ERS852397_00754</name>
</gene>
<evidence type="ECO:0000259" key="3">
    <source>
        <dbReference type="Pfam" id="PF03629"/>
    </source>
</evidence>
<dbReference type="InterPro" id="IPR052940">
    <property type="entry name" value="Carb_Esterase_6"/>
</dbReference>
<dbReference type="STRING" id="338188.ERS852397_00754"/>
<dbReference type="InterPro" id="IPR005181">
    <property type="entry name" value="SASA"/>
</dbReference>
<evidence type="ECO:0000313" key="4">
    <source>
        <dbReference type="EMBL" id="CUN73328.1"/>
    </source>
</evidence>
<dbReference type="EMBL" id="CYZH01000003">
    <property type="protein sequence ID" value="CUN73328.1"/>
    <property type="molecule type" value="Genomic_DNA"/>
</dbReference>
<name>A0A173ZDQ6_9BACE</name>
<dbReference type="Proteomes" id="UP000095517">
    <property type="component" value="Unassembled WGS sequence"/>
</dbReference>
<dbReference type="Gene3D" id="3.40.50.1110">
    <property type="entry name" value="SGNH hydrolase"/>
    <property type="match status" value="1"/>
</dbReference>
<dbReference type="PANTHER" id="PTHR31988">
    <property type="entry name" value="ESTERASE, PUTATIVE (DUF303)-RELATED"/>
    <property type="match status" value="1"/>
</dbReference>